<feature type="region of interest" description="Disordered" evidence="1">
    <location>
        <begin position="286"/>
        <end position="335"/>
    </location>
</feature>
<keyword evidence="4" id="KW-1185">Reference proteome</keyword>
<feature type="compositionally biased region" description="Polar residues" evidence="1">
    <location>
        <begin position="299"/>
        <end position="308"/>
    </location>
</feature>
<dbReference type="EMBL" id="KZ819677">
    <property type="protein sequence ID" value="PWN25070.1"/>
    <property type="molecule type" value="Genomic_DNA"/>
</dbReference>
<proteinExistence type="predicted"/>
<feature type="chain" id="PRO_5016456265" description="LysM domain-containing protein" evidence="2">
    <location>
        <begin position="21"/>
        <end position="335"/>
    </location>
</feature>
<feature type="region of interest" description="Disordered" evidence="1">
    <location>
        <begin position="112"/>
        <end position="142"/>
    </location>
</feature>
<feature type="signal peptide" evidence="2">
    <location>
        <begin position="1"/>
        <end position="20"/>
    </location>
</feature>
<evidence type="ECO:0000256" key="1">
    <source>
        <dbReference type="SAM" id="MobiDB-lite"/>
    </source>
</evidence>
<dbReference type="RefSeq" id="XP_025359682.1">
    <property type="nucleotide sequence ID" value="XM_025509856.1"/>
</dbReference>
<gene>
    <name evidence="3" type="ORF">BDZ90DRAFT_76469</name>
</gene>
<keyword evidence="2" id="KW-0732">Signal</keyword>
<name>A0A316UIM3_9BASI</name>
<evidence type="ECO:0008006" key="5">
    <source>
        <dbReference type="Google" id="ProtNLM"/>
    </source>
</evidence>
<evidence type="ECO:0000313" key="4">
    <source>
        <dbReference type="Proteomes" id="UP000245884"/>
    </source>
</evidence>
<dbReference type="GeneID" id="37031679"/>
<evidence type="ECO:0000313" key="3">
    <source>
        <dbReference type="EMBL" id="PWN25070.1"/>
    </source>
</evidence>
<organism evidence="3 4">
    <name type="scientific">Jaminaea rosea</name>
    <dbReference type="NCBI Taxonomy" id="1569628"/>
    <lineage>
        <taxon>Eukaryota</taxon>
        <taxon>Fungi</taxon>
        <taxon>Dikarya</taxon>
        <taxon>Basidiomycota</taxon>
        <taxon>Ustilaginomycotina</taxon>
        <taxon>Exobasidiomycetes</taxon>
        <taxon>Microstromatales</taxon>
        <taxon>Microstromatales incertae sedis</taxon>
        <taxon>Jaminaea</taxon>
    </lineage>
</organism>
<dbReference type="AlphaFoldDB" id="A0A316UIM3"/>
<reference evidence="3 4" key="1">
    <citation type="journal article" date="2018" name="Mol. Biol. Evol.">
        <title>Broad Genomic Sampling Reveals a Smut Pathogenic Ancestry of the Fungal Clade Ustilaginomycotina.</title>
        <authorList>
            <person name="Kijpornyongpan T."/>
            <person name="Mondo S.J."/>
            <person name="Barry K."/>
            <person name="Sandor L."/>
            <person name="Lee J."/>
            <person name="Lipzen A."/>
            <person name="Pangilinan J."/>
            <person name="LaButti K."/>
            <person name="Hainaut M."/>
            <person name="Henrissat B."/>
            <person name="Grigoriev I.V."/>
            <person name="Spatafora J.W."/>
            <person name="Aime M.C."/>
        </authorList>
    </citation>
    <scope>NUCLEOTIDE SEQUENCE [LARGE SCALE GENOMIC DNA]</scope>
    <source>
        <strain evidence="3 4">MCA 5214</strain>
    </source>
</reference>
<feature type="compositionally biased region" description="Acidic residues" evidence="1">
    <location>
        <begin position="325"/>
        <end position="335"/>
    </location>
</feature>
<protein>
    <recommendedName>
        <fullName evidence="5">LysM domain-containing protein</fullName>
    </recommendedName>
</protein>
<evidence type="ECO:0000256" key="2">
    <source>
        <dbReference type="SAM" id="SignalP"/>
    </source>
</evidence>
<dbReference type="Proteomes" id="UP000245884">
    <property type="component" value="Unassembled WGS sequence"/>
</dbReference>
<sequence>MLFITALWFLLATATTYVVATDPDGSSYPPPNTPDSLPVNDTIPLVAFDCSKTPAVCATICDWYGQAEREGGYRCDSALSLDSADHHKLKTRDGLDEPERCGDERDYTGSGECKVAFPPRDTHQGKLSVGRQKSKPGAGRRGYSTYPAIARAEAPAHEVKLYRDQLNSLFHRRDNGWNFIAAVAQYDGINQCNAASDNYHHARRKVLIPQDCIQLPTSNNSKGLKKTRASRLKSHIYTLDSGKKVLARGMHGLPPVRSVFLVDETHPDGGRHEAIKQSKALPMPPFIGVSARSDGGDPTNGSSTSTTLEVGAPCTCLPQSSDGGDYGDDGDNQKS</sequence>
<accession>A0A316UIM3</accession>